<feature type="transmembrane region" description="Helical" evidence="1">
    <location>
        <begin position="92"/>
        <end position="111"/>
    </location>
</feature>
<organism evidence="2 3">
    <name type="scientific">Auraticoccus monumenti</name>
    <dbReference type="NCBI Taxonomy" id="675864"/>
    <lineage>
        <taxon>Bacteria</taxon>
        <taxon>Bacillati</taxon>
        <taxon>Actinomycetota</taxon>
        <taxon>Actinomycetes</taxon>
        <taxon>Propionibacteriales</taxon>
        <taxon>Propionibacteriaceae</taxon>
        <taxon>Auraticoccus</taxon>
    </lineage>
</organism>
<protein>
    <submittedName>
        <fullName evidence="2">Uncharacterized protein</fullName>
    </submittedName>
</protein>
<evidence type="ECO:0000256" key="1">
    <source>
        <dbReference type="SAM" id="Phobius"/>
    </source>
</evidence>
<evidence type="ECO:0000313" key="3">
    <source>
        <dbReference type="Proteomes" id="UP000198546"/>
    </source>
</evidence>
<sequence>MAAQQAATGIGQADGAGHPGHRWWHRWPTVLGLGVAALLLATGAAGRETVAIGASAAAWCYLAAAALGRRWLGWVAIPVASLVVVGSELVGLPWWVGLGATGLVLLVLGVLRSPVARSLLLAQAAAFAVVAGLAVLALAWDPWAGLVLAGLVLASHAGWDVVHHRRDVVVSRSLAEACLGFDLLLGLGLIAVALLGR</sequence>
<proteinExistence type="predicted"/>
<dbReference type="AlphaFoldDB" id="A0A1G6ZVU0"/>
<dbReference type="Proteomes" id="UP000198546">
    <property type="component" value="Chromosome i"/>
</dbReference>
<gene>
    <name evidence="2" type="ORF">SAMN04489747_2409</name>
</gene>
<dbReference type="STRING" id="675864.SAMN04489747_2409"/>
<dbReference type="EMBL" id="LT629688">
    <property type="protein sequence ID" value="SDE06347.1"/>
    <property type="molecule type" value="Genomic_DNA"/>
</dbReference>
<accession>A0A1G6ZVU0</accession>
<feature type="transmembrane region" description="Helical" evidence="1">
    <location>
        <begin position="174"/>
        <end position="195"/>
    </location>
</feature>
<keyword evidence="1" id="KW-0812">Transmembrane</keyword>
<feature type="transmembrane region" description="Helical" evidence="1">
    <location>
        <begin position="118"/>
        <end position="137"/>
    </location>
</feature>
<feature type="transmembrane region" description="Helical" evidence="1">
    <location>
        <begin position="27"/>
        <end position="45"/>
    </location>
</feature>
<name>A0A1G6ZVU0_9ACTN</name>
<keyword evidence="1" id="KW-1133">Transmembrane helix</keyword>
<dbReference type="RefSeq" id="WP_197679019.1">
    <property type="nucleotide sequence ID" value="NZ_LT629688.1"/>
</dbReference>
<evidence type="ECO:0000313" key="2">
    <source>
        <dbReference type="EMBL" id="SDE06347.1"/>
    </source>
</evidence>
<reference evidence="2 3" key="1">
    <citation type="submission" date="2016-10" db="EMBL/GenBank/DDBJ databases">
        <authorList>
            <person name="de Groot N.N."/>
        </authorList>
    </citation>
    <scope>NUCLEOTIDE SEQUENCE [LARGE SCALE GENOMIC DNA]</scope>
    <source>
        <strain evidence="2 3">MON 2.2</strain>
    </source>
</reference>
<feature type="transmembrane region" description="Helical" evidence="1">
    <location>
        <begin position="52"/>
        <end position="72"/>
    </location>
</feature>
<keyword evidence="1" id="KW-0472">Membrane</keyword>
<keyword evidence="3" id="KW-1185">Reference proteome</keyword>